<dbReference type="EMBL" id="LNYU01000091">
    <property type="protein sequence ID" value="KTD53137.1"/>
    <property type="molecule type" value="Genomic_DNA"/>
</dbReference>
<evidence type="ECO:0000313" key="2">
    <source>
        <dbReference type="Proteomes" id="UP000054703"/>
    </source>
</evidence>
<proteinExistence type="predicted"/>
<dbReference type="PATRIC" id="fig|45074.5.peg.3815"/>
<comment type="caution">
    <text evidence="1">The sequence shown here is derived from an EMBL/GenBank/DDBJ whole genome shotgun (WGS) entry which is preliminary data.</text>
</comment>
<dbReference type="RefSeq" id="WP_058515465.1">
    <property type="nucleotide sequence ID" value="NZ_CAAAIH010000015.1"/>
</dbReference>
<accession>A0A0W0Y835</accession>
<evidence type="ECO:0008006" key="3">
    <source>
        <dbReference type="Google" id="ProtNLM"/>
    </source>
</evidence>
<name>A0A0W0Y835_9GAMM</name>
<sequence length="241" mass="28139">MKNAKLLQRRLFVLDIDENLASIQLDEDKPHNLSKSAERSLSKSSSGIINEPELTPGLLWKKATAFRRQEWKTFFEKIIAINERYKKQSHDDIPLISIIFLTNASYDGEKFINNVFKHFFGEKLTSQLVPDLDGFYNRQNQIQEIKYLDKSDYLEYLFPHLQNKFALSNRSQIILIDDAQINIYGAKQYGFSAIHHPSNPSQRPSFFTFTAHGAQVFQQMHQMLKEAEDFVYLLEKNKLIC</sequence>
<dbReference type="Proteomes" id="UP000054703">
    <property type="component" value="Unassembled WGS sequence"/>
</dbReference>
<protein>
    <recommendedName>
        <fullName evidence="3">FCP1 homology domain-containing protein</fullName>
    </recommendedName>
</protein>
<evidence type="ECO:0000313" key="1">
    <source>
        <dbReference type="EMBL" id="KTD53137.1"/>
    </source>
</evidence>
<keyword evidence="2" id="KW-1185">Reference proteome</keyword>
<organism evidence="1 2">
    <name type="scientific">Legionella santicrucis</name>
    <dbReference type="NCBI Taxonomy" id="45074"/>
    <lineage>
        <taxon>Bacteria</taxon>
        <taxon>Pseudomonadati</taxon>
        <taxon>Pseudomonadota</taxon>
        <taxon>Gammaproteobacteria</taxon>
        <taxon>Legionellales</taxon>
        <taxon>Legionellaceae</taxon>
        <taxon>Legionella</taxon>
    </lineage>
</organism>
<reference evidence="1 2" key="1">
    <citation type="submission" date="2015-11" db="EMBL/GenBank/DDBJ databases">
        <title>Genomic analysis of 38 Legionella species identifies large and diverse effector repertoires.</title>
        <authorList>
            <person name="Burstein D."/>
            <person name="Amaro F."/>
            <person name="Zusman T."/>
            <person name="Lifshitz Z."/>
            <person name="Cohen O."/>
            <person name="Gilbert J.A."/>
            <person name="Pupko T."/>
            <person name="Shuman H.A."/>
            <person name="Segal G."/>
        </authorList>
    </citation>
    <scope>NUCLEOTIDE SEQUENCE [LARGE SCALE GENOMIC DNA]</scope>
    <source>
        <strain evidence="1 2">SC-63-C7</strain>
    </source>
</reference>
<dbReference type="OrthoDB" id="5646266at2"/>
<dbReference type="AlphaFoldDB" id="A0A0W0Y835"/>
<gene>
    <name evidence="1" type="ORF">Lsan_3547</name>
</gene>